<gene>
    <name evidence="11" type="ORF">SAMN02745176_03283</name>
</gene>
<dbReference type="STRING" id="1122184.SAMN02745176_03283"/>
<dbReference type="EMBL" id="FQZS01000033">
    <property type="protein sequence ID" value="SHJ34438.1"/>
    <property type="molecule type" value="Genomic_DNA"/>
</dbReference>
<proteinExistence type="predicted"/>
<dbReference type="Proteomes" id="UP000184442">
    <property type="component" value="Unassembled WGS sequence"/>
</dbReference>
<dbReference type="PROSITE" id="PS50111">
    <property type="entry name" value="CHEMOTAXIS_TRANSDUC_2"/>
    <property type="match status" value="1"/>
</dbReference>
<keyword evidence="5 9" id="KW-1133">Transmembrane helix</keyword>
<dbReference type="Pfam" id="PF00015">
    <property type="entry name" value="MCPsignal"/>
    <property type="match status" value="1"/>
</dbReference>
<keyword evidence="6 9" id="KW-0472">Membrane</keyword>
<protein>
    <submittedName>
        <fullName evidence="11">Methyl-accepting chemotaxis protein</fullName>
    </submittedName>
</protein>
<organism evidence="11 12">
    <name type="scientific">Lutispora thermophila DSM 19022</name>
    <dbReference type="NCBI Taxonomy" id="1122184"/>
    <lineage>
        <taxon>Bacteria</taxon>
        <taxon>Bacillati</taxon>
        <taxon>Bacillota</taxon>
        <taxon>Clostridia</taxon>
        <taxon>Lutisporales</taxon>
        <taxon>Lutisporaceae</taxon>
        <taxon>Lutispora</taxon>
    </lineage>
</organism>
<dbReference type="InterPro" id="IPR033479">
    <property type="entry name" value="dCache_1"/>
</dbReference>
<dbReference type="Gene3D" id="6.10.340.10">
    <property type="match status" value="1"/>
</dbReference>
<evidence type="ECO:0000313" key="12">
    <source>
        <dbReference type="Proteomes" id="UP000184442"/>
    </source>
</evidence>
<keyword evidence="3" id="KW-0145">Chemotaxis</keyword>
<evidence type="ECO:0000256" key="9">
    <source>
        <dbReference type="SAM" id="Phobius"/>
    </source>
</evidence>
<feature type="transmembrane region" description="Helical" evidence="9">
    <location>
        <begin position="290"/>
        <end position="313"/>
    </location>
</feature>
<dbReference type="InterPro" id="IPR004089">
    <property type="entry name" value="MCPsignal_dom"/>
</dbReference>
<dbReference type="AlphaFoldDB" id="A0A1M6IJ52"/>
<evidence type="ECO:0000259" key="10">
    <source>
        <dbReference type="PROSITE" id="PS50111"/>
    </source>
</evidence>
<comment type="subcellular location">
    <subcellularLocation>
        <location evidence="1">Cell membrane</location>
        <topology evidence="1">Multi-pass membrane protein</topology>
    </subcellularLocation>
</comment>
<dbReference type="InterPro" id="IPR029151">
    <property type="entry name" value="Sensor-like_sf"/>
</dbReference>
<keyword evidence="12" id="KW-1185">Reference proteome</keyword>
<evidence type="ECO:0000256" key="1">
    <source>
        <dbReference type="ARBA" id="ARBA00004651"/>
    </source>
</evidence>
<keyword evidence="2" id="KW-1003">Cell membrane</keyword>
<dbReference type="SUPFAM" id="SSF103190">
    <property type="entry name" value="Sensory domain-like"/>
    <property type="match status" value="1"/>
</dbReference>
<dbReference type="SMART" id="SM00283">
    <property type="entry name" value="MA"/>
    <property type="match status" value="1"/>
</dbReference>
<keyword evidence="7 8" id="KW-0807">Transducer</keyword>
<dbReference type="CDD" id="cd18773">
    <property type="entry name" value="PDC1_HK_sensor"/>
    <property type="match status" value="1"/>
</dbReference>
<evidence type="ECO:0000256" key="8">
    <source>
        <dbReference type="PROSITE-ProRule" id="PRU00284"/>
    </source>
</evidence>
<feature type="domain" description="Methyl-accepting transducer" evidence="10">
    <location>
        <begin position="393"/>
        <end position="650"/>
    </location>
</feature>
<evidence type="ECO:0000256" key="4">
    <source>
        <dbReference type="ARBA" id="ARBA00022692"/>
    </source>
</evidence>
<dbReference type="GO" id="GO:0005886">
    <property type="term" value="C:plasma membrane"/>
    <property type="evidence" value="ECO:0007669"/>
    <property type="project" value="UniProtKB-SubCell"/>
</dbReference>
<dbReference type="GO" id="GO:0006935">
    <property type="term" value="P:chemotaxis"/>
    <property type="evidence" value="ECO:0007669"/>
    <property type="project" value="UniProtKB-KW"/>
</dbReference>
<evidence type="ECO:0000256" key="5">
    <source>
        <dbReference type="ARBA" id="ARBA00022989"/>
    </source>
</evidence>
<evidence type="ECO:0000256" key="6">
    <source>
        <dbReference type="ARBA" id="ARBA00023136"/>
    </source>
</evidence>
<dbReference type="Pfam" id="PF02743">
    <property type="entry name" value="dCache_1"/>
    <property type="match status" value="1"/>
</dbReference>
<dbReference type="CDD" id="cd12912">
    <property type="entry name" value="PDC2_MCP_like"/>
    <property type="match status" value="1"/>
</dbReference>
<dbReference type="PANTHER" id="PTHR32089">
    <property type="entry name" value="METHYL-ACCEPTING CHEMOTAXIS PROTEIN MCPB"/>
    <property type="match status" value="1"/>
</dbReference>
<reference evidence="11 12" key="1">
    <citation type="submission" date="2016-11" db="EMBL/GenBank/DDBJ databases">
        <authorList>
            <person name="Jaros S."/>
            <person name="Januszkiewicz K."/>
            <person name="Wedrychowicz H."/>
        </authorList>
    </citation>
    <scope>NUCLEOTIDE SEQUENCE [LARGE SCALE GENOMIC DNA]</scope>
    <source>
        <strain evidence="11 12">DSM 19022</strain>
    </source>
</reference>
<accession>A0A1M6IJ52</accession>
<evidence type="ECO:0000313" key="11">
    <source>
        <dbReference type="EMBL" id="SHJ34438.1"/>
    </source>
</evidence>
<dbReference type="Gene3D" id="3.30.450.20">
    <property type="entry name" value="PAS domain"/>
    <property type="match status" value="1"/>
</dbReference>
<dbReference type="Gene3D" id="1.10.287.950">
    <property type="entry name" value="Methyl-accepting chemotaxis protein"/>
    <property type="match status" value="1"/>
</dbReference>
<dbReference type="PANTHER" id="PTHR32089:SF114">
    <property type="entry name" value="METHYL-ACCEPTING CHEMOTAXIS PROTEIN MCPB"/>
    <property type="match status" value="1"/>
</dbReference>
<sequence length="680" mass="75178">MLFFTSVFIGIFCIVSTINTTKGGLIERQELLIDSFMITVQDYIDYYKNVITFTGNSEQVKDTSEYGDIKEEFRGLSDKQGLAQRAYFQQILKDYKDFAYLETFTPDLAKNVVLEPCEVQLKISEDAFNTGFSTRDWYEGAVSTKATYVSEAYVSASIGKPVIAISTPIMDSSNNITGIYIGALTLDKLSQITKKLQFGKTGEAYIVDKNGNLVAHPNDEFFKDTTLKNIKDNEIVASALNGIDGEKVSLYNDNLTNTKVYASYKQIPGTNWYIICKQSENEVLASVNTLIANIILFICLIVIIGACITYFVIRLLVKRIECISDISKRISDNDLVLSAEQQKAMQKYSRGKDEIATLYISMDKMIKNLNYMISQISVSAKQLTHTSEEWMSNSQQSANASEEIAKTIGEIAESTSEQAKDTENGVAKINELSQNIDVVLNASGILSSETEKANDLKNKGTEIVKNLTSNTKESTEAIEAIYKAILEYSNNVIRIGTVTDTISSIAEQIHLLALNAAIESARAGEAGKGFAVVAKETSKLAEQSSMFTNEITELVKKLQLQSDNTVKLMETVNKMFGSQAQSVDETERIFESLAHAIQCINDNVENLFSAGEKMTLKKDEIVGVIENLSAIAQQTAAGTEEVSATAEEQNAYMEEIASSSLYLSQLAQGLMELISKFKYE</sequence>
<dbReference type="GO" id="GO:0007165">
    <property type="term" value="P:signal transduction"/>
    <property type="evidence" value="ECO:0007669"/>
    <property type="project" value="UniProtKB-KW"/>
</dbReference>
<evidence type="ECO:0000256" key="7">
    <source>
        <dbReference type="ARBA" id="ARBA00023224"/>
    </source>
</evidence>
<dbReference type="SUPFAM" id="SSF58104">
    <property type="entry name" value="Methyl-accepting chemotaxis protein (MCP) signaling domain"/>
    <property type="match status" value="1"/>
</dbReference>
<evidence type="ECO:0000256" key="2">
    <source>
        <dbReference type="ARBA" id="ARBA00022475"/>
    </source>
</evidence>
<evidence type="ECO:0000256" key="3">
    <source>
        <dbReference type="ARBA" id="ARBA00022500"/>
    </source>
</evidence>
<keyword evidence="4 9" id="KW-0812">Transmembrane</keyword>
<name>A0A1M6IJ52_9FIRM</name>